<dbReference type="RefSeq" id="WP_071139394.1">
    <property type="nucleotide sequence ID" value="NZ_CP035282.1"/>
</dbReference>
<feature type="transmembrane region" description="Helical" evidence="1">
    <location>
        <begin position="76"/>
        <end position="96"/>
    </location>
</feature>
<evidence type="ECO:0000313" key="3">
    <source>
        <dbReference type="Proteomes" id="UP000287969"/>
    </source>
</evidence>
<keyword evidence="1" id="KW-0472">Membrane</keyword>
<reference evidence="3" key="1">
    <citation type="submission" date="2019-01" db="EMBL/GenBank/DDBJ databases">
        <title>Draft genomes of a novel of Sporanaerobacter strains.</title>
        <authorList>
            <person name="Ma S."/>
        </authorList>
    </citation>
    <scope>NUCLEOTIDE SEQUENCE [LARGE SCALE GENOMIC DNA]</scope>
    <source>
        <strain evidence="3">NJN-17</strain>
    </source>
</reference>
<keyword evidence="3" id="KW-1185">Reference proteome</keyword>
<protein>
    <submittedName>
        <fullName evidence="2">DUF1294 domain-containing protein</fullName>
    </submittedName>
</protein>
<feature type="transmembrane region" description="Helical" evidence="1">
    <location>
        <begin position="49"/>
        <end position="67"/>
    </location>
</feature>
<evidence type="ECO:0000256" key="1">
    <source>
        <dbReference type="SAM" id="Phobius"/>
    </source>
</evidence>
<accession>A0A410QGP0</accession>
<dbReference type="InterPro" id="IPR010718">
    <property type="entry name" value="DUF1294"/>
</dbReference>
<dbReference type="KEGG" id="spoa:EQM13_17140"/>
<gene>
    <name evidence="2" type="ORF">EQM13_17140</name>
</gene>
<organism evidence="2 3">
    <name type="scientific">Acidilutibacter cellobiosedens</name>
    <dbReference type="NCBI Taxonomy" id="2507161"/>
    <lineage>
        <taxon>Bacteria</taxon>
        <taxon>Bacillati</taxon>
        <taxon>Bacillota</taxon>
        <taxon>Tissierellia</taxon>
        <taxon>Tissierellales</taxon>
        <taxon>Acidilutibacteraceae</taxon>
        <taxon>Acidilutibacter</taxon>
    </lineage>
</organism>
<feature type="transmembrane region" description="Helical" evidence="1">
    <location>
        <begin position="12"/>
        <end position="29"/>
    </location>
</feature>
<keyword evidence="1" id="KW-1133">Transmembrane helix</keyword>
<sequence>MDIISKFNNQELIFIWYLLIINIISFFTFGIDKSKSEKDKWRIKESTMIILSVFGGSSGGIIGMIIFKHKTNKKKFYIGIPIIFLINKIVELFIFGCIK</sequence>
<dbReference type="Pfam" id="PF06961">
    <property type="entry name" value="DUF1294"/>
    <property type="match status" value="1"/>
</dbReference>
<name>A0A410QGP0_9FIRM</name>
<dbReference type="AlphaFoldDB" id="A0A410QGP0"/>
<proteinExistence type="predicted"/>
<dbReference type="EMBL" id="CP035282">
    <property type="protein sequence ID" value="QAT63170.1"/>
    <property type="molecule type" value="Genomic_DNA"/>
</dbReference>
<dbReference type="Proteomes" id="UP000287969">
    <property type="component" value="Chromosome"/>
</dbReference>
<dbReference type="OrthoDB" id="1708147at2"/>
<keyword evidence="1" id="KW-0812">Transmembrane</keyword>
<evidence type="ECO:0000313" key="2">
    <source>
        <dbReference type="EMBL" id="QAT63170.1"/>
    </source>
</evidence>